<dbReference type="RefSeq" id="XP_020902261.1">
    <property type="nucleotide sequence ID" value="XM_021046602.2"/>
</dbReference>
<feature type="region of interest" description="Disordered" evidence="1">
    <location>
        <begin position="95"/>
        <end position="114"/>
    </location>
</feature>
<name>A0A913XC97_EXADI</name>
<reference evidence="2" key="1">
    <citation type="submission" date="2022-11" db="UniProtKB">
        <authorList>
            <consortium name="EnsemblMetazoa"/>
        </authorList>
    </citation>
    <scope>IDENTIFICATION</scope>
</reference>
<dbReference type="KEGG" id="epa:110240786"/>
<organism evidence="2 3">
    <name type="scientific">Exaiptasia diaphana</name>
    <name type="common">Tropical sea anemone</name>
    <name type="synonym">Aiptasia pulchella</name>
    <dbReference type="NCBI Taxonomy" id="2652724"/>
    <lineage>
        <taxon>Eukaryota</taxon>
        <taxon>Metazoa</taxon>
        <taxon>Cnidaria</taxon>
        <taxon>Anthozoa</taxon>
        <taxon>Hexacorallia</taxon>
        <taxon>Actiniaria</taxon>
        <taxon>Aiptasiidae</taxon>
        <taxon>Exaiptasia</taxon>
    </lineage>
</organism>
<dbReference type="Pfam" id="PF13270">
    <property type="entry name" value="CCDC28"/>
    <property type="match status" value="1"/>
</dbReference>
<dbReference type="Proteomes" id="UP000887567">
    <property type="component" value="Unplaced"/>
</dbReference>
<dbReference type="PANTHER" id="PTHR13400">
    <property type="entry name" value="CHEMOKINE C-C MOTIF RECEPTOR 1"/>
    <property type="match status" value="1"/>
</dbReference>
<evidence type="ECO:0000313" key="3">
    <source>
        <dbReference type="Proteomes" id="UP000887567"/>
    </source>
</evidence>
<dbReference type="GeneID" id="110240786"/>
<feature type="region of interest" description="Disordered" evidence="1">
    <location>
        <begin position="1"/>
        <end position="34"/>
    </location>
</feature>
<feature type="compositionally biased region" description="Basic residues" evidence="1">
    <location>
        <begin position="11"/>
        <end position="20"/>
    </location>
</feature>
<dbReference type="PANTHER" id="PTHR13400:SF4">
    <property type="entry name" value="COILED-COIL DOMAIN-CONTAINING PROTEIN 28A-LIKE PROTEIN"/>
    <property type="match status" value="1"/>
</dbReference>
<dbReference type="OrthoDB" id="9977011at2759"/>
<proteinExistence type="predicted"/>
<feature type="compositionally biased region" description="Low complexity" evidence="1">
    <location>
        <begin position="1"/>
        <end position="10"/>
    </location>
</feature>
<evidence type="ECO:0000313" key="2">
    <source>
        <dbReference type="EnsemblMetazoa" id="XP_020902261.1"/>
    </source>
</evidence>
<keyword evidence="3" id="KW-1185">Reference proteome</keyword>
<sequence length="157" mass="18062">MAESSTAKTKSTTRMKHKATKSHDKGKNTVLNTPPVQEHSFLTDRTDVKLMEQELLSLMDDFHQGRLHAFGSDFTIDKMDKVRDLQDRVAQMHFEMDSNNAVNDQEGDDSDEAKSDRNLEKLMKNLENLSSTIQSLHKGDSVFQYFMQNDNTFFEEP</sequence>
<evidence type="ECO:0000256" key="1">
    <source>
        <dbReference type="SAM" id="MobiDB-lite"/>
    </source>
</evidence>
<protein>
    <submittedName>
        <fullName evidence="2">Uncharacterized protein</fullName>
    </submittedName>
</protein>
<dbReference type="OMA" id="LINGHES"/>
<dbReference type="AlphaFoldDB" id="A0A913XC97"/>
<dbReference type="InterPro" id="IPR025271">
    <property type="entry name" value="CCDC28"/>
</dbReference>
<accession>A0A913XC97</accession>
<dbReference type="EnsemblMetazoa" id="XM_021046602.2">
    <property type="protein sequence ID" value="XP_020902261.1"/>
    <property type="gene ID" value="LOC110240786"/>
</dbReference>